<evidence type="ECO:0000259" key="1">
    <source>
        <dbReference type="PROSITE" id="PS50234"/>
    </source>
</evidence>
<reference evidence="2 3" key="1">
    <citation type="submission" date="2014-01" db="EMBL/GenBank/DDBJ databases">
        <title>Roseivivax halodurans JCM 10272 Genome Sequencing.</title>
        <authorList>
            <person name="Lai Q."/>
            <person name="Li G."/>
            <person name="Shao Z."/>
        </authorList>
    </citation>
    <scope>NUCLEOTIDE SEQUENCE [LARGE SCALE GENOMIC DNA]</scope>
    <source>
        <strain evidence="2 3">JCM 10272</strain>
    </source>
</reference>
<evidence type="ECO:0000313" key="3">
    <source>
        <dbReference type="Proteomes" id="UP000022447"/>
    </source>
</evidence>
<evidence type="ECO:0000313" key="2">
    <source>
        <dbReference type="EMBL" id="ETX13426.1"/>
    </source>
</evidence>
<name>X7EE26_9RHOB</name>
<dbReference type="eggNOG" id="COG2304">
    <property type="taxonomic scope" value="Bacteria"/>
</dbReference>
<dbReference type="PATRIC" id="fig|1449350.3.peg.3385"/>
<dbReference type="AlphaFoldDB" id="X7EE26"/>
<dbReference type="SUPFAM" id="SSF53300">
    <property type="entry name" value="vWA-like"/>
    <property type="match status" value="1"/>
</dbReference>
<dbReference type="PROSITE" id="PS50234">
    <property type="entry name" value="VWFA"/>
    <property type="match status" value="1"/>
</dbReference>
<dbReference type="SMART" id="SM00327">
    <property type="entry name" value="VWA"/>
    <property type="match status" value="1"/>
</dbReference>
<dbReference type="InterPro" id="IPR002035">
    <property type="entry name" value="VWF_A"/>
</dbReference>
<dbReference type="EMBL" id="JALZ01000026">
    <property type="protein sequence ID" value="ETX13426.1"/>
    <property type="molecule type" value="Genomic_DNA"/>
</dbReference>
<protein>
    <recommendedName>
        <fullName evidence="1">VWFA domain-containing protein</fullName>
    </recommendedName>
</protein>
<dbReference type="OrthoDB" id="9783818at2"/>
<accession>X7EE26</accession>
<dbReference type="Gene3D" id="3.40.50.410">
    <property type="entry name" value="von Willebrand factor, type A domain"/>
    <property type="match status" value="1"/>
</dbReference>
<feature type="domain" description="VWFA" evidence="1">
    <location>
        <begin position="23"/>
        <end position="202"/>
    </location>
</feature>
<keyword evidence="3" id="KW-1185">Reference proteome</keyword>
<gene>
    <name evidence="2" type="ORF">OCH239_10285</name>
</gene>
<sequence length="726" mass="76980">MHRPLFAAFAVGLAATAGSAQEQTVLVLDASGSMWGQIEGTAKITIAQGVLGEWLDAWPEDRLPGLAAYGHRERGDCADIEVLVAPGEDTGTDIREALAALRPTGSTPMSDALRIAAEEMRYTEEPATVILVSDGIETCAPDPCAAALALEETGADFTAHVIALDVADAEASAQMQCMAEATGGAFHAAADAPGLADALSALTSGAEMALSDITFRAIQGRDGSEITEPLLWKIRREGTPVSEPDAATTMTMPLGPGDYEVTVTRPGSEEGTATTFTVSDQAQIVTVRLPDPAPGATLDGPGSAPIGVTVEIEWAGPGKETDYVSVARPDATGYETYTYVRDGSPLSLRMPATPGTYELRYIRSSDDAVLATRPITATEVEVELEIDTEVDMGASVPLVWLGPGYDGDYISVSRPGDDGHVNYTYTREGSPLRLLMPPEPGSYQVRYVMALDATVLETLDIEVLPVEAKLYAEARAKAGAELEVDWDGPDYENDYISIAEPGSGDYETYTYTREGGPLTVTAPLEPGEYELRYVLNQDDTVLAAQPLEVVDVSASLQAPETARAGAPVVVTWEGPAYPKDFLTIAQVDDPGYAGFRYARDGNPLILDMPSAPGEYEIRYVAASVGETVLARRAITLEPVDASITGPESAPVGGNIAFSWEGPDYRRDYVALAPAGSEDGEVLASVYTSDDSPSLLVAPDQPGDYELRYHLGRDGTVLARHPISVTE</sequence>
<dbReference type="InterPro" id="IPR036465">
    <property type="entry name" value="vWFA_dom_sf"/>
</dbReference>
<proteinExistence type="predicted"/>
<dbReference type="STRING" id="1449350.OCH239_10285"/>
<comment type="caution">
    <text evidence="2">The sequence shown here is derived from an EMBL/GenBank/DDBJ whole genome shotgun (WGS) entry which is preliminary data.</text>
</comment>
<dbReference type="Pfam" id="PF13519">
    <property type="entry name" value="VWA_2"/>
    <property type="match status" value="1"/>
</dbReference>
<dbReference type="Proteomes" id="UP000022447">
    <property type="component" value="Unassembled WGS sequence"/>
</dbReference>
<organism evidence="2 3">
    <name type="scientific">Roseivivax halodurans JCM 10272</name>
    <dbReference type="NCBI Taxonomy" id="1449350"/>
    <lineage>
        <taxon>Bacteria</taxon>
        <taxon>Pseudomonadati</taxon>
        <taxon>Pseudomonadota</taxon>
        <taxon>Alphaproteobacteria</taxon>
        <taxon>Rhodobacterales</taxon>
        <taxon>Roseobacteraceae</taxon>
        <taxon>Roseivivax</taxon>
    </lineage>
</organism>
<dbReference type="RefSeq" id="WP_037265077.1">
    <property type="nucleotide sequence ID" value="NZ_JALZ01000026.1"/>
</dbReference>